<dbReference type="Pfam" id="PF06912">
    <property type="entry name" value="DUF1275"/>
    <property type="match status" value="1"/>
</dbReference>
<sequence length="232" mass="25187">MTFIGGFVGIYALMNHCDLFGSAQTANMIGIVTGVIGRDVYEVLLRVLGLLVYMAGLVCAAAVRHTKINIRWFSLGVDAVCVFGVGFFPDSVNHFVALYPLFFMTAVQWNAFQGAEGYQSSCIFSTNNLRQFTESIVEYLFDKDRSHLGKTRFYGTVLLAFHAGAAAGYLAGVSLGVRASWICLLPVLTAAVLVSKSALPERECCPAPLKTDDIRSLSASSAGFCNPVKWTR</sequence>
<accession>A0ABY5VLB6</accession>
<keyword evidence="1" id="KW-0472">Membrane</keyword>
<keyword evidence="3" id="KW-1185">Reference proteome</keyword>
<name>A0ABY5VLB6_9FIRM</name>
<evidence type="ECO:0000256" key="1">
    <source>
        <dbReference type="SAM" id="Phobius"/>
    </source>
</evidence>
<proteinExistence type="predicted"/>
<dbReference type="EMBL" id="CP102290">
    <property type="protein sequence ID" value="UWP61409.1"/>
    <property type="molecule type" value="Genomic_DNA"/>
</dbReference>
<feature type="transmembrane region" description="Helical" evidence="1">
    <location>
        <begin position="153"/>
        <end position="171"/>
    </location>
</feature>
<protein>
    <submittedName>
        <fullName evidence="2">DUF1275 domain-containing protein</fullName>
    </submittedName>
</protein>
<organism evidence="2 3">
    <name type="scientific">Ruminococcus gauvreauii</name>
    <dbReference type="NCBI Taxonomy" id="438033"/>
    <lineage>
        <taxon>Bacteria</taxon>
        <taxon>Bacillati</taxon>
        <taxon>Bacillota</taxon>
        <taxon>Clostridia</taxon>
        <taxon>Eubacteriales</taxon>
        <taxon>Oscillospiraceae</taxon>
        <taxon>Ruminococcus</taxon>
    </lineage>
</organism>
<dbReference type="PANTHER" id="PTHR37314">
    <property type="entry name" value="SLR0142 PROTEIN"/>
    <property type="match status" value="1"/>
</dbReference>
<feature type="transmembrane region" description="Helical" evidence="1">
    <location>
        <begin position="43"/>
        <end position="63"/>
    </location>
</feature>
<dbReference type="PANTHER" id="PTHR37314:SF4">
    <property type="entry name" value="UPF0700 TRANSMEMBRANE PROTEIN YOAK"/>
    <property type="match status" value="1"/>
</dbReference>
<gene>
    <name evidence="2" type="ORF">NQ502_11475</name>
</gene>
<dbReference type="Proteomes" id="UP001060164">
    <property type="component" value="Chromosome"/>
</dbReference>
<evidence type="ECO:0000313" key="3">
    <source>
        <dbReference type="Proteomes" id="UP001060164"/>
    </source>
</evidence>
<dbReference type="InterPro" id="IPR010699">
    <property type="entry name" value="DUF1275"/>
</dbReference>
<evidence type="ECO:0000313" key="2">
    <source>
        <dbReference type="EMBL" id="UWP61409.1"/>
    </source>
</evidence>
<keyword evidence="1" id="KW-1133">Transmembrane helix</keyword>
<keyword evidence="1" id="KW-0812">Transmembrane</keyword>
<reference evidence="2" key="1">
    <citation type="journal article" date="2022" name="Cell">
        <title>Design, construction, and in vivo augmentation of a complex gut microbiome.</title>
        <authorList>
            <person name="Cheng A.G."/>
            <person name="Ho P.Y."/>
            <person name="Aranda-Diaz A."/>
            <person name="Jain S."/>
            <person name="Yu F.B."/>
            <person name="Meng X."/>
            <person name="Wang M."/>
            <person name="Iakiviak M."/>
            <person name="Nagashima K."/>
            <person name="Zhao A."/>
            <person name="Murugkar P."/>
            <person name="Patil A."/>
            <person name="Atabakhsh K."/>
            <person name="Weakley A."/>
            <person name="Yan J."/>
            <person name="Brumbaugh A.R."/>
            <person name="Higginbottom S."/>
            <person name="Dimas A."/>
            <person name="Shiver A.L."/>
            <person name="Deutschbauer A."/>
            <person name="Neff N."/>
            <person name="Sonnenburg J.L."/>
            <person name="Huang K.C."/>
            <person name="Fischbach M.A."/>
        </authorList>
    </citation>
    <scope>NUCLEOTIDE SEQUENCE</scope>
    <source>
        <strain evidence="2">DSM 19829</strain>
    </source>
</reference>